<dbReference type="InterPro" id="IPR050796">
    <property type="entry name" value="SCF_F-box_component"/>
</dbReference>
<feature type="compositionally biased region" description="Basic and acidic residues" evidence="1">
    <location>
        <begin position="31"/>
        <end position="40"/>
    </location>
</feature>
<dbReference type="AlphaFoldDB" id="A0A2C9UD96"/>
<proteinExistence type="predicted"/>
<feature type="compositionally biased region" description="Basic and acidic residues" evidence="1">
    <location>
        <begin position="1"/>
        <end position="16"/>
    </location>
</feature>
<dbReference type="InterPro" id="IPR006527">
    <property type="entry name" value="F-box-assoc_dom_typ1"/>
</dbReference>
<reference evidence="4" key="1">
    <citation type="journal article" date="2016" name="Nat. Biotechnol.">
        <title>Sequencing wild and cultivated cassava and related species reveals extensive interspecific hybridization and genetic diversity.</title>
        <authorList>
            <person name="Bredeson J.V."/>
            <person name="Lyons J.B."/>
            <person name="Prochnik S.E."/>
            <person name="Wu G.A."/>
            <person name="Ha C.M."/>
            <person name="Edsinger-Gonzales E."/>
            <person name="Grimwood J."/>
            <person name="Schmutz J."/>
            <person name="Rabbi I.Y."/>
            <person name="Egesi C."/>
            <person name="Nauluvula P."/>
            <person name="Lebot V."/>
            <person name="Ndunguru J."/>
            <person name="Mkamilo G."/>
            <person name="Bart R.S."/>
            <person name="Setter T.L."/>
            <person name="Gleadow R.M."/>
            <person name="Kulakow P."/>
            <person name="Ferguson M.E."/>
            <person name="Rounsley S."/>
            <person name="Rokhsar D.S."/>
        </authorList>
    </citation>
    <scope>NUCLEOTIDE SEQUENCE [LARGE SCALE GENOMIC DNA]</scope>
    <source>
        <strain evidence="4">cv. AM560-2</strain>
    </source>
</reference>
<dbReference type="Gramene" id="Manes.15G021100.1.v8.1">
    <property type="protein sequence ID" value="Manes.15G021100.1.v8.1.CDS.1"/>
    <property type="gene ID" value="Manes.15G021100.v8.1"/>
</dbReference>
<dbReference type="SMART" id="SM00256">
    <property type="entry name" value="FBOX"/>
    <property type="match status" value="1"/>
</dbReference>
<keyword evidence="4" id="KW-1185">Reference proteome</keyword>
<dbReference type="Gene3D" id="1.20.1280.50">
    <property type="match status" value="1"/>
</dbReference>
<dbReference type="Proteomes" id="UP000091857">
    <property type="component" value="Chromosome 15"/>
</dbReference>
<dbReference type="CDD" id="cd22157">
    <property type="entry name" value="F-box_AtFBW1-like"/>
    <property type="match status" value="1"/>
</dbReference>
<feature type="compositionally biased region" description="Low complexity" evidence="1">
    <location>
        <begin position="17"/>
        <end position="29"/>
    </location>
</feature>
<dbReference type="InterPro" id="IPR017451">
    <property type="entry name" value="F-box-assoc_interact_dom"/>
</dbReference>
<feature type="domain" description="F-box" evidence="2">
    <location>
        <begin position="63"/>
        <end position="113"/>
    </location>
</feature>
<dbReference type="InterPro" id="IPR036047">
    <property type="entry name" value="F-box-like_dom_sf"/>
</dbReference>
<sequence>MAEKNDLVAGSCRKDQSSTPSSSTRSNPSAPHRDGLYDSLVHEIRMPPQNPKKAKTSNQSDHPPYLSTLPDEIIAEILSWLPVKSLIRFRCVCKSFKALFSDPQFIKTHLRKITSSSESKPNHYEKIVLTCVRPPYTLVKSCSLYSIYNESQTDAVELDHFSLRDKYHYTWLVGSCDGLLCMAAYNTAEQNYVALWNPSTRVVYRLPGLGFGNKSEGYTCFGFGYDSNICDYKVVAVFCFRNWGDSEHKTRVKICTLGTKSWRRIEDFGYGVPYDVSGKYVNGSLSWPAMCERDSRLAWIIVSLDLAKETYKEILQPDYGEDDYDSISLGVVNGCLCMMCDIADSADLWVMKDFGVRQSWTKLLSIPYLDDPGVMQYSIPYYIADNGEVLMEGKDVLLIYNPKDGTFRYSVINGARRLVEAELYIETLVSP</sequence>
<dbReference type="Pfam" id="PF07734">
    <property type="entry name" value="FBA_1"/>
    <property type="match status" value="1"/>
</dbReference>
<dbReference type="SUPFAM" id="SSF81383">
    <property type="entry name" value="F-box domain"/>
    <property type="match status" value="1"/>
</dbReference>
<dbReference type="OMA" id="PAMCERD"/>
<evidence type="ECO:0000313" key="4">
    <source>
        <dbReference type="Proteomes" id="UP000091857"/>
    </source>
</evidence>
<evidence type="ECO:0000259" key="2">
    <source>
        <dbReference type="PROSITE" id="PS50181"/>
    </source>
</evidence>
<gene>
    <name evidence="3" type="ORF">MANES_15G021100v8</name>
</gene>
<dbReference type="PANTHER" id="PTHR31672">
    <property type="entry name" value="BNACNNG10540D PROTEIN"/>
    <property type="match status" value="1"/>
</dbReference>
<feature type="region of interest" description="Disordered" evidence="1">
    <location>
        <begin position="1"/>
        <end position="40"/>
    </location>
</feature>
<evidence type="ECO:0000256" key="1">
    <source>
        <dbReference type="SAM" id="MobiDB-lite"/>
    </source>
</evidence>
<name>A0A2C9UD96_MANES</name>
<dbReference type="STRING" id="3983.A0A2C9UD96"/>
<dbReference type="EMBL" id="CM004401">
    <property type="protein sequence ID" value="OAY27854.1"/>
    <property type="molecule type" value="Genomic_DNA"/>
</dbReference>
<protein>
    <recommendedName>
        <fullName evidence="2">F-box domain-containing protein</fullName>
    </recommendedName>
</protein>
<dbReference type="PROSITE" id="PS50181">
    <property type="entry name" value="FBOX"/>
    <property type="match status" value="1"/>
</dbReference>
<dbReference type="NCBIfam" id="TIGR01640">
    <property type="entry name" value="F_box_assoc_1"/>
    <property type="match status" value="1"/>
</dbReference>
<dbReference type="PANTHER" id="PTHR31672:SF13">
    <property type="entry name" value="F-BOX PROTEIN CPR30-LIKE"/>
    <property type="match status" value="1"/>
</dbReference>
<evidence type="ECO:0000313" key="3">
    <source>
        <dbReference type="EMBL" id="OAY27854.1"/>
    </source>
</evidence>
<dbReference type="InterPro" id="IPR001810">
    <property type="entry name" value="F-box_dom"/>
</dbReference>
<organism evidence="3 4">
    <name type="scientific">Manihot esculenta</name>
    <name type="common">Cassava</name>
    <name type="synonym">Jatropha manihot</name>
    <dbReference type="NCBI Taxonomy" id="3983"/>
    <lineage>
        <taxon>Eukaryota</taxon>
        <taxon>Viridiplantae</taxon>
        <taxon>Streptophyta</taxon>
        <taxon>Embryophyta</taxon>
        <taxon>Tracheophyta</taxon>
        <taxon>Spermatophyta</taxon>
        <taxon>Magnoliopsida</taxon>
        <taxon>eudicotyledons</taxon>
        <taxon>Gunneridae</taxon>
        <taxon>Pentapetalae</taxon>
        <taxon>rosids</taxon>
        <taxon>fabids</taxon>
        <taxon>Malpighiales</taxon>
        <taxon>Euphorbiaceae</taxon>
        <taxon>Crotonoideae</taxon>
        <taxon>Manihoteae</taxon>
        <taxon>Manihot</taxon>
    </lineage>
</organism>
<comment type="caution">
    <text evidence="3">The sequence shown here is derived from an EMBL/GenBank/DDBJ whole genome shotgun (WGS) entry which is preliminary data.</text>
</comment>
<accession>A0A2C9UD96</accession>
<dbReference type="Pfam" id="PF00646">
    <property type="entry name" value="F-box"/>
    <property type="match status" value="1"/>
</dbReference>